<gene>
    <name evidence="3" type="ORF">ACI2L5_38715</name>
</gene>
<dbReference type="PROSITE" id="PS51257">
    <property type="entry name" value="PROKAR_LIPOPROTEIN"/>
    <property type="match status" value="1"/>
</dbReference>
<feature type="region of interest" description="Disordered" evidence="1">
    <location>
        <begin position="26"/>
        <end position="98"/>
    </location>
</feature>
<evidence type="ECO:0000313" key="3">
    <source>
        <dbReference type="EMBL" id="MFK4270818.1"/>
    </source>
</evidence>
<keyword evidence="2" id="KW-0732">Signal</keyword>
<sequence>MTWNAARSLALAGLAASFALAACGTNETPNASSSAVTKPTESVRPGPENAAKDAHQRPGHQRGKIDQNAREAMEERARNAASGDPVGPRNTDIPEPEDYGFGRAAATAEGGEVVAYDPSLEGGRMIVPLTVENRGDKRASYTVTVTVKGKTDPSMTKTVSAKVTGLFKNTTWPTQVDVTGIGVTDVEDLVVTLKVAKTINRWQ</sequence>
<evidence type="ECO:0000313" key="4">
    <source>
        <dbReference type="Proteomes" id="UP001620295"/>
    </source>
</evidence>
<feature type="compositionally biased region" description="Basic and acidic residues" evidence="1">
    <location>
        <begin position="63"/>
        <end position="78"/>
    </location>
</feature>
<comment type="caution">
    <text evidence="3">The sequence shown here is derived from an EMBL/GenBank/DDBJ whole genome shotgun (WGS) entry which is preliminary data.</text>
</comment>
<reference evidence="3 4" key="1">
    <citation type="submission" date="2024-11" db="EMBL/GenBank/DDBJ databases">
        <title>The Natural Products Discovery Center: Release of the First 8490 Sequenced Strains for Exploring Actinobacteria Biosynthetic Diversity.</title>
        <authorList>
            <person name="Kalkreuter E."/>
            <person name="Kautsar S.A."/>
            <person name="Yang D."/>
            <person name="Bader C.D."/>
            <person name="Teijaro C.N."/>
            <person name="Fluegel L."/>
            <person name="Davis C.M."/>
            <person name="Simpson J.R."/>
            <person name="Lauterbach L."/>
            <person name="Steele A.D."/>
            <person name="Gui C."/>
            <person name="Meng S."/>
            <person name="Li G."/>
            <person name="Viehrig K."/>
            <person name="Ye F."/>
            <person name="Su P."/>
            <person name="Kiefer A.F."/>
            <person name="Nichols A."/>
            <person name="Cepeda A.J."/>
            <person name="Yan W."/>
            <person name="Fan B."/>
            <person name="Jiang Y."/>
            <person name="Adhikari A."/>
            <person name="Zheng C.-J."/>
            <person name="Schuster L."/>
            <person name="Cowan T.M."/>
            <person name="Smanski M.J."/>
            <person name="Chevrette M.G."/>
            <person name="De Carvalho L.P.S."/>
            <person name="Shen B."/>
        </authorList>
    </citation>
    <scope>NUCLEOTIDE SEQUENCE [LARGE SCALE GENOMIC DNA]</scope>
    <source>
        <strain evidence="3 4">NPDC020863</strain>
    </source>
</reference>
<evidence type="ECO:0008006" key="5">
    <source>
        <dbReference type="Google" id="ProtNLM"/>
    </source>
</evidence>
<dbReference type="EMBL" id="JBJDQH010000015">
    <property type="protein sequence ID" value="MFK4270818.1"/>
    <property type="molecule type" value="Genomic_DNA"/>
</dbReference>
<accession>A0ABW8LY18</accession>
<evidence type="ECO:0000256" key="1">
    <source>
        <dbReference type="SAM" id="MobiDB-lite"/>
    </source>
</evidence>
<dbReference type="RefSeq" id="WP_358628076.1">
    <property type="nucleotide sequence ID" value="NZ_JBFACG010000059.1"/>
</dbReference>
<dbReference type="Proteomes" id="UP001620295">
    <property type="component" value="Unassembled WGS sequence"/>
</dbReference>
<feature type="signal peptide" evidence="2">
    <location>
        <begin position="1"/>
        <end position="21"/>
    </location>
</feature>
<evidence type="ECO:0000256" key="2">
    <source>
        <dbReference type="SAM" id="SignalP"/>
    </source>
</evidence>
<protein>
    <recommendedName>
        <fullName evidence="5">Lipoprotein</fullName>
    </recommendedName>
</protein>
<proteinExistence type="predicted"/>
<feature type="chain" id="PRO_5046953308" description="Lipoprotein" evidence="2">
    <location>
        <begin position="22"/>
        <end position="203"/>
    </location>
</feature>
<keyword evidence="4" id="KW-1185">Reference proteome</keyword>
<feature type="compositionally biased region" description="Polar residues" evidence="1">
    <location>
        <begin position="26"/>
        <end position="40"/>
    </location>
</feature>
<organism evidence="3 4">
    <name type="scientific">Streptomyces milbemycinicus</name>
    <dbReference type="NCBI Taxonomy" id="476552"/>
    <lineage>
        <taxon>Bacteria</taxon>
        <taxon>Bacillati</taxon>
        <taxon>Actinomycetota</taxon>
        <taxon>Actinomycetes</taxon>
        <taxon>Kitasatosporales</taxon>
        <taxon>Streptomycetaceae</taxon>
        <taxon>Streptomyces</taxon>
    </lineage>
</organism>
<name>A0ABW8LY18_9ACTN</name>